<organism evidence="1 2">
    <name type="scientific">Limnobaculum parvum</name>
    <dbReference type="NCBI Taxonomy" id="2172103"/>
    <lineage>
        <taxon>Bacteria</taxon>
        <taxon>Pseudomonadati</taxon>
        <taxon>Pseudomonadota</taxon>
        <taxon>Gammaproteobacteria</taxon>
        <taxon>Enterobacterales</taxon>
        <taxon>Budviciaceae</taxon>
        <taxon>Limnobaculum</taxon>
    </lineage>
</organism>
<dbReference type="AlphaFoldDB" id="A0A2Y9TTW9"/>
<dbReference type="KEGG" id="lpv:HYN51_00375"/>
<gene>
    <name evidence="1" type="ORF">HYN51_00375</name>
</gene>
<proteinExistence type="predicted"/>
<accession>A0A2Y9TTW9</accession>
<sequence length="66" mass="7314">MSQKMDAIQKIIGETVVKLCEKKVPVSKDSITERLLRVIHKDSVDSEKGRIATSALEFLAQSEPTS</sequence>
<evidence type="ECO:0000313" key="2">
    <source>
        <dbReference type="Proteomes" id="UP000244908"/>
    </source>
</evidence>
<dbReference type="EMBL" id="CP029185">
    <property type="protein sequence ID" value="AWH87138.1"/>
    <property type="molecule type" value="Genomic_DNA"/>
</dbReference>
<reference evidence="1 2" key="1">
    <citation type="journal article" date="2019" name="Int. J. Syst. Evol. Microbiol.">
        <title>Limnobaculum parvum gen. nov., sp. nov., isolated from a freshwater lake.</title>
        <authorList>
            <person name="Baek C."/>
            <person name="Shin S.K."/>
            <person name="Yi H."/>
        </authorList>
    </citation>
    <scope>NUCLEOTIDE SEQUENCE [LARGE SCALE GENOMIC DNA]</scope>
    <source>
        <strain evidence="1 2">HYN0051</strain>
    </source>
</reference>
<protein>
    <submittedName>
        <fullName evidence="1">Uncharacterized protein</fullName>
    </submittedName>
</protein>
<dbReference type="Proteomes" id="UP000244908">
    <property type="component" value="Chromosome"/>
</dbReference>
<evidence type="ECO:0000313" key="1">
    <source>
        <dbReference type="EMBL" id="AWH87138.1"/>
    </source>
</evidence>
<name>A0A2Y9TTW9_9GAMM</name>
<keyword evidence="2" id="KW-1185">Reference proteome</keyword>